<comment type="caution">
    <text evidence="1">The sequence shown here is derived from an EMBL/GenBank/DDBJ whole genome shotgun (WGS) entry which is preliminary data.</text>
</comment>
<evidence type="ECO:0000313" key="1">
    <source>
        <dbReference type="EMBL" id="KAL3318533.1"/>
    </source>
</evidence>
<keyword evidence="2" id="KW-1185">Reference proteome</keyword>
<dbReference type="Proteomes" id="UP001626550">
    <property type="component" value="Unassembled WGS sequence"/>
</dbReference>
<proteinExistence type="predicted"/>
<accession>A0ABD2QG67</accession>
<sequence length="126" mass="14256">MLDLCVLKLPSAKLKRFVVQVGCAKKAFSLMKEKALDLSEVDICRFLLYCVLYKSGQLITLDQLCQSSQSILSPEDVLSFIKSEAFEPDLVPLSCQRLIHLVYIMSFKDLFNQLVALYEKSASTKI</sequence>
<name>A0ABD2QG67_9PLAT</name>
<dbReference type="EMBL" id="JBJKFK010000233">
    <property type="protein sequence ID" value="KAL3318533.1"/>
    <property type="molecule type" value="Genomic_DNA"/>
</dbReference>
<protein>
    <submittedName>
        <fullName evidence="1">Uncharacterized protein</fullName>
    </submittedName>
</protein>
<dbReference type="AlphaFoldDB" id="A0ABD2QG67"/>
<gene>
    <name evidence="1" type="ORF">Ciccas_002811</name>
</gene>
<organism evidence="1 2">
    <name type="scientific">Cichlidogyrus casuarinus</name>
    <dbReference type="NCBI Taxonomy" id="1844966"/>
    <lineage>
        <taxon>Eukaryota</taxon>
        <taxon>Metazoa</taxon>
        <taxon>Spiralia</taxon>
        <taxon>Lophotrochozoa</taxon>
        <taxon>Platyhelminthes</taxon>
        <taxon>Monogenea</taxon>
        <taxon>Monopisthocotylea</taxon>
        <taxon>Dactylogyridea</taxon>
        <taxon>Ancyrocephalidae</taxon>
        <taxon>Cichlidogyrus</taxon>
    </lineage>
</organism>
<evidence type="ECO:0000313" key="2">
    <source>
        <dbReference type="Proteomes" id="UP001626550"/>
    </source>
</evidence>
<reference evidence="1 2" key="1">
    <citation type="submission" date="2024-11" db="EMBL/GenBank/DDBJ databases">
        <title>Adaptive evolution of stress response genes in parasites aligns with host niche diversity.</title>
        <authorList>
            <person name="Hahn C."/>
            <person name="Resl P."/>
        </authorList>
    </citation>
    <scope>NUCLEOTIDE SEQUENCE [LARGE SCALE GENOMIC DNA]</scope>
    <source>
        <strain evidence="1">EGGRZ-B1_66</strain>
        <tissue evidence="1">Body</tissue>
    </source>
</reference>